<comment type="caution">
    <text evidence="2">The sequence shown here is derived from an EMBL/GenBank/DDBJ whole genome shotgun (WGS) entry which is preliminary data.</text>
</comment>
<feature type="region of interest" description="Disordered" evidence="1">
    <location>
        <begin position="1"/>
        <end position="24"/>
    </location>
</feature>
<evidence type="ECO:0000256" key="1">
    <source>
        <dbReference type="SAM" id="MobiDB-lite"/>
    </source>
</evidence>
<accession>A0A6G0JW84</accession>
<name>A0A6G0JW84_9STRA</name>
<dbReference type="Proteomes" id="UP000488956">
    <property type="component" value="Unassembled WGS sequence"/>
</dbReference>
<proteinExistence type="predicted"/>
<evidence type="ECO:0000313" key="3">
    <source>
        <dbReference type="Proteomes" id="UP000488956"/>
    </source>
</evidence>
<sequence length="189" mass="20638">MQGWQGAAATKAIGGEHRWDVGPAGVDAEVDWNVKVTEKDGHVDELPVQLSWNGQVEVERDFDETEDVPEGEWSSVTRDLGKTAYRSEASFGALLEGTPGGTYDASAKMMTDGLRIGVVKPYSDTPTLNVQQGDSDGELAFEFSGDDMNLTEDREFLNAVHGGSDDIRCQYLDACSKHVRTDVQDPRPN</sequence>
<organism evidence="2 3">
    <name type="scientific">Phytophthora fragariae</name>
    <dbReference type="NCBI Taxonomy" id="53985"/>
    <lineage>
        <taxon>Eukaryota</taxon>
        <taxon>Sar</taxon>
        <taxon>Stramenopiles</taxon>
        <taxon>Oomycota</taxon>
        <taxon>Peronosporomycetes</taxon>
        <taxon>Peronosporales</taxon>
        <taxon>Peronosporaceae</taxon>
        <taxon>Phytophthora</taxon>
    </lineage>
</organism>
<gene>
    <name evidence="2" type="ORF">PF010_g26800</name>
</gene>
<evidence type="ECO:0000313" key="2">
    <source>
        <dbReference type="EMBL" id="KAE9069077.1"/>
    </source>
</evidence>
<dbReference type="EMBL" id="QXFX01003428">
    <property type="protein sequence ID" value="KAE9069077.1"/>
    <property type="molecule type" value="Genomic_DNA"/>
</dbReference>
<reference evidence="2 3" key="1">
    <citation type="submission" date="2018-09" db="EMBL/GenBank/DDBJ databases">
        <title>Genomic investigation of the strawberry pathogen Phytophthora fragariae indicates pathogenicity is determined by transcriptional variation in three key races.</title>
        <authorList>
            <person name="Adams T.M."/>
            <person name="Armitage A.D."/>
            <person name="Sobczyk M.K."/>
            <person name="Bates H.J."/>
            <person name="Dunwell J.M."/>
            <person name="Nellist C.F."/>
            <person name="Harrison R.J."/>
        </authorList>
    </citation>
    <scope>NUCLEOTIDE SEQUENCE [LARGE SCALE GENOMIC DNA]</scope>
    <source>
        <strain evidence="2 3">ONT-3</strain>
    </source>
</reference>
<dbReference type="AlphaFoldDB" id="A0A6G0JW84"/>
<protein>
    <submittedName>
        <fullName evidence="2">Uncharacterized protein</fullName>
    </submittedName>
</protein>